<keyword evidence="3 4" id="KW-0408">Iron</keyword>
<dbReference type="PANTHER" id="PTHR30600">
    <property type="entry name" value="CYTOCHROME C PEROXIDASE-RELATED"/>
    <property type="match status" value="1"/>
</dbReference>
<accession>A0A318E6H2</accession>
<dbReference type="RefSeq" id="WP_110266643.1">
    <property type="nucleotide sequence ID" value="NZ_CAWNXA010000012.1"/>
</dbReference>
<dbReference type="PROSITE" id="PS51257">
    <property type="entry name" value="PROKAR_LIPOPROTEIN"/>
    <property type="match status" value="1"/>
</dbReference>
<keyword evidence="8" id="KW-1185">Reference proteome</keyword>
<proteinExistence type="predicted"/>
<dbReference type="InterPro" id="IPR009056">
    <property type="entry name" value="Cyt_c-like_dom"/>
</dbReference>
<evidence type="ECO:0000256" key="3">
    <source>
        <dbReference type="ARBA" id="ARBA00023004"/>
    </source>
</evidence>
<dbReference type="Pfam" id="PF21419">
    <property type="entry name" value="RoxA-like_Cyt-c"/>
    <property type="match status" value="1"/>
</dbReference>
<evidence type="ECO:0000256" key="4">
    <source>
        <dbReference type="PROSITE-ProRule" id="PRU00433"/>
    </source>
</evidence>
<keyword evidence="1 4" id="KW-0349">Heme</keyword>
<feature type="signal peptide" evidence="5">
    <location>
        <begin position="1"/>
        <end position="22"/>
    </location>
</feature>
<dbReference type="GO" id="GO:0046872">
    <property type="term" value="F:metal ion binding"/>
    <property type="evidence" value="ECO:0007669"/>
    <property type="project" value="UniProtKB-KW"/>
</dbReference>
<dbReference type="GO" id="GO:0009055">
    <property type="term" value="F:electron transfer activity"/>
    <property type="evidence" value="ECO:0007669"/>
    <property type="project" value="InterPro"/>
</dbReference>
<dbReference type="PROSITE" id="PS51007">
    <property type="entry name" value="CYTC"/>
    <property type="match status" value="1"/>
</dbReference>
<evidence type="ECO:0000256" key="2">
    <source>
        <dbReference type="ARBA" id="ARBA00022723"/>
    </source>
</evidence>
<comment type="caution">
    <text evidence="7">The sequence shown here is derived from an EMBL/GenBank/DDBJ whole genome shotgun (WGS) entry which is preliminary data.</text>
</comment>
<evidence type="ECO:0000259" key="6">
    <source>
        <dbReference type="PROSITE" id="PS51007"/>
    </source>
</evidence>
<dbReference type="GO" id="GO:0020037">
    <property type="term" value="F:heme binding"/>
    <property type="evidence" value="ECO:0007669"/>
    <property type="project" value="InterPro"/>
</dbReference>
<evidence type="ECO:0000313" key="8">
    <source>
        <dbReference type="Proteomes" id="UP000248330"/>
    </source>
</evidence>
<dbReference type="SUPFAM" id="SSF46626">
    <property type="entry name" value="Cytochrome c"/>
    <property type="match status" value="1"/>
</dbReference>
<feature type="chain" id="PRO_5016244597" description="Cytochrome c domain-containing protein" evidence="5">
    <location>
        <begin position="23"/>
        <end position="800"/>
    </location>
</feature>
<dbReference type="AlphaFoldDB" id="A0A318E6H2"/>
<keyword evidence="2 4" id="KW-0479">Metal-binding</keyword>
<feature type="domain" description="Cytochrome c" evidence="6">
    <location>
        <begin position="513"/>
        <end position="800"/>
    </location>
</feature>
<dbReference type="PANTHER" id="PTHR30600:SF9">
    <property type="entry name" value="BLR7738 PROTEIN"/>
    <property type="match status" value="1"/>
</dbReference>
<dbReference type="OrthoDB" id="417271at2"/>
<dbReference type="Gene3D" id="1.10.760.10">
    <property type="entry name" value="Cytochrome c-like domain"/>
    <property type="match status" value="1"/>
</dbReference>
<organism evidence="7 8">
    <name type="scientific">Sinimarinibacterium flocculans</name>
    <dbReference type="NCBI Taxonomy" id="985250"/>
    <lineage>
        <taxon>Bacteria</taxon>
        <taxon>Pseudomonadati</taxon>
        <taxon>Pseudomonadota</taxon>
        <taxon>Gammaproteobacteria</taxon>
        <taxon>Nevskiales</taxon>
        <taxon>Nevskiaceae</taxon>
        <taxon>Sinimarinibacterium</taxon>
    </lineage>
</organism>
<name>A0A318E6H2_9GAMM</name>
<dbReference type="EMBL" id="QICN01000012">
    <property type="protein sequence ID" value="PXV64644.1"/>
    <property type="molecule type" value="Genomic_DNA"/>
</dbReference>
<gene>
    <name evidence="7" type="ORF">C8D93_11294</name>
</gene>
<protein>
    <recommendedName>
        <fullName evidence="6">Cytochrome c domain-containing protein</fullName>
    </recommendedName>
</protein>
<reference evidence="7 8" key="1">
    <citation type="submission" date="2018-04" db="EMBL/GenBank/DDBJ databases">
        <title>Genomic Encyclopedia of Type Strains, Phase IV (KMG-IV): sequencing the most valuable type-strain genomes for metagenomic binning, comparative biology and taxonomic classification.</title>
        <authorList>
            <person name="Goeker M."/>
        </authorList>
    </citation>
    <scope>NUCLEOTIDE SEQUENCE [LARGE SCALE GENOMIC DNA]</scope>
    <source>
        <strain evidence="7 8">DSM 104150</strain>
    </source>
</reference>
<dbReference type="InterPro" id="IPR036909">
    <property type="entry name" value="Cyt_c-like_dom_sf"/>
</dbReference>
<evidence type="ECO:0000256" key="5">
    <source>
        <dbReference type="SAM" id="SignalP"/>
    </source>
</evidence>
<evidence type="ECO:0000256" key="1">
    <source>
        <dbReference type="ARBA" id="ARBA00022617"/>
    </source>
</evidence>
<sequence>MTRSIARRTAALLIALMAAGCAGDYEGAPGAGSGGPAPGGNAGSIDAFYKQRIEPRLAFCRTCHVPGGVADVEDGRLFMLGVEPGNDQPLLRASWEALGGNGVGDQAESRILLMPSGRDARSHSGGAPWPVDSAAYADMAVMLACFEHPAGCLDGTGGGPVVADAPLLGSARGGHAWFDFCEGRDDSVALPPDPRSLVVPGVNAGKAVFFNAYWKDCHREDVPVGEEDAPTTCGELRDQWARGEALIKGDGAIGAGWYFGGSGLDGNFSAADYNLLWQAWGLPGRPDNFDQLAAERYGMALGTARNPYPMPGENPDASDGGSGQLPVGFTQLRGSDGTWTGNIGVNCHVCHSGKVGDPDEGEGLGVVFGGSNSLSEFGQIDIDLGGSAVPGVPLPLPVVVGKTRGTNNALALQIIVFLIAQDIRPLDPDFLGFALLTPNGGSIDAPAWWNMGHRPVKFQDGFLAMDALRSDFGFYLPGPGPGGFDWVRQHVRAGDTYISSLKAPAWPQAVDTALAEQGAVLFHAKDLWAAELNNPVPRPEAGNGSCASCHGAYAPRYVNDPAFLDTPALEGIASYIVPRDLIGTDPARVDSDSEAAEQHGKDNFFAYPETINADPDLDCSTQNRAEIRQGREVGYLAPPLYGVWASAPYFHNGAVPTVWGVLQPADRPTIWRRVSTPTRPDQFGQVVMGYDTRFARAYDRERLGWKYDVLACGDEGTTPYLDCNPSNHPDDPNLSLLLNLLSGSNPYTWYVGFGATRNEQLEDRKIYNTAMYGQGNQGHDFTAVLTDQERRALIEYLKTL</sequence>
<dbReference type="GO" id="GO:0004130">
    <property type="term" value="F:cytochrome-c peroxidase activity"/>
    <property type="evidence" value="ECO:0007669"/>
    <property type="project" value="TreeGrafter"/>
</dbReference>
<dbReference type="Proteomes" id="UP000248330">
    <property type="component" value="Unassembled WGS sequence"/>
</dbReference>
<keyword evidence="5" id="KW-0732">Signal</keyword>
<dbReference type="InterPro" id="IPR051395">
    <property type="entry name" value="Cytochrome_c_Peroxidase/MauG"/>
</dbReference>
<evidence type="ECO:0000313" key="7">
    <source>
        <dbReference type="EMBL" id="PXV64644.1"/>
    </source>
</evidence>